<protein>
    <recommendedName>
        <fullName evidence="4">Lipoprotein</fullName>
    </recommendedName>
</protein>
<proteinExistence type="predicted"/>
<accession>A0A2S9PQ50</accession>
<sequence length="253" mass="26614">MVLLCAGAALAAGLTGCGDAGGLESAGPTPTAAGPVRLWPDLPPVTAPPYDYGEGETERVRGVRLPGGEVRRADPVAVVQAELAADPDQFRGEDGVYETTVRRIRECRERPAACPVLRPYYRDLTGDGREELIVAVRMEEQQTGLRVYTPKDGGLTRILADEDQVVGVQAAGRNLVVRAVSAGIPGYEYRTTWTWEPRRGAMLAASDEIVRVRSATSPPREPAPRSASPSPSPSSSPSPSASPAPSGSGSGAR</sequence>
<evidence type="ECO:0008006" key="4">
    <source>
        <dbReference type="Google" id="ProtNLM"/>
    </source>
</evidence>
<reference evidence="2 3" key="1">
    <citation type="submission" date="2018-03" db="EMBL/GenBank/DDBJ databases">
        <title>Novel Streptomyces sp. from soil.</title>
        <authorList>
            <person name="Tan G.Y.A."/>
            <person name="Lee Z.Y."/>
        </authorList>
    </citation>
    <scope>NUCLEOTIDE SEQUENCE [LARGE SCALE GENOMIC DNA]</scope>
    <source>
        <strain evidence="2 3">ST5x</strain>
    </source>
</reference>
<feature type="compositionally biased region" description="Pro residues" evidence="1">
    <location>
        <begin position="230"/>
        <end position="242"/>
    </location>
</feature>
<dbReference type="EMBL" id="PVLV01000486">
    <property type="protein sequence ID" value="PRH76540.1"/>
    <property type="molecule type" value="Genomic_DNA"/>
</dbReference>
<organism evidence="2 3">
    <name type="scientific">Streptomyces solincola</name>
    <dbReference type="NCBI Taxonomy" id="2100817"/>
    <lineage>
        <taxon>Bacteria</taxon>
        <taxon>Bacillati</taxon>
        <taxon>Actinomycetota</taxon>
        <taxon>Actinomycetes</taxon>
        <taxon>Kitasatosporales</taxon>
        <taxon>Streptomycetaceae</taxon>
        <taxon>Streptomyces</taxon>
    </lineage>
</organism>
<feature type="compositionally biased region" description="Low complexity" evidence="1">
    <location>
        <begin position="213"/>
        <end position="229"/>
    </location>
</feature>
<keyword evidence="3" id="KW-1185">Reference proteome</keyword>
<dbReference type="AlphaFoldDB" id="A0A2S9PQ50"/>
<name>A0A2S9PQ50_9ACTN</name>
<dbReference type="Proteomes" id="UP000239322">
    <property type="component" value="Unassembled WGS sequence"/>
</dbReference>
<gene>
    <name evidence="2" type="ORF">C6N75_25090</name>
</gene>
<evidence type="ECO:0000313" key="3">
    <source>
        <dbReference type="Proteomes" id="UP000239322"/>
    </source>
</evidence>
<evidence type="ECO:0000313" key="2">
    <source>
        <dbReference type="EMBL" id="PRH76540.1"/>
    </source>
</evidence>
<feature type="region of interest" description="Disordered" evidence="1">
    <location>
        <begin position="210"/>
        <end position="253"/>
    </location>
</feature>
<evidence type="ECO:0000256" key="1">
    <source>
        <dbReference type="SAM" id="MobiDB-lite"/>
    </source>
</evidence>
<dbReference type="OrthoDB" id="4336783at2"/>
<comment type="caution">
    <text evidence="2">The sequence shown here is derived from an EMBL/GenBank/DDBJ whole genome shotgun (WGS) entry which is preliminary data.</text>
</comment>